<dbReference type="RefSeq" id="WP_190946406.1">
    <property type="nucleotide sequence ID" value="NZ_JACJSI010000298.1"/>
</dbReference>
<feature type="domain" description="DUF1206" evidence="2">
    <location>
        <begin position="115"/>
        <end position="184"/>
    </location>
</feature>
<feature type="transmembrane region" description="Helical" evidence="1">
    <location>
        <begin position="253"/>
        <end position="284"/>
    </location>
</feature>
<evidence type="ECO:0000259" key="2">
    <source>
        <dbReference type="Pfam" id="PF06724"/>
    </source>
</evidence>
<feature type="domain" description="DUF1206" evidence="2">
    <location>
        <begin position="30"/>
        <end position="97"/>
    </location>
</feature>
<keyword evidence="1" id="KW-1133">Transmembrane helix</keyword>
<protein>
    <submittedName>
        <fullName evidence="3">DUF1206 domain-containing protein</fullName>
    </submittedName>
</protein>
<comment type="caution">
    <text evidence="3">The sequence shown here is derived from an EMBL/GenBank/DDBJ whole genome shotgun (WGS) entry which is preliminary data.</text>
</comment>
<feature type="transmembrane region" description="Helical" evidence="1">
    <location>
        <begin position="212"/>
        <end position="233"/>
    </location>
</feature>
<dbReference type="EMBL" id="JACJSI010000298">
    <property type="protein sequence ID" value="MBD2535590.1"/>
    <property type="molecule type" value="Genomic_DNA"/>
</dbReference>
<dbReference type="Proteomes" id="UP000623440">
    <property type="component" value="Unassembled WGS sequence"/>
</dbReference>
<organism evidence="3 4">
    <name type="scientific">Nostoc flagelliforme FACHB-838</name>
    <dbReference type="NCBI Taxonomy" id="2692904"/>
    <lineage>
        <taxon>Bacteria</taxon>
        <taxon>Bacillati</taxon>
        <taxon>Cyanobacteriota</taxon>
        <taxon>Cyanophyceae</taxon>
        <taxon>Nostocales</taxon>
        <taxon>Nostocaceae</taxon>
        <taxon>Nostoc</taxon>
    </lineage>
</organism>
<evidence type="ECO:0000256" key="1">
    <source>
        <dbReference type="SAM" id="Phobius"/>
    </source>
</evidence>
<keyword evidence="1" id="KW-0812">Transmembrane</keyword>
<feature type="transmembrane region" description="Helical" evidence="1">
    <location>
        <begin position="159"/>
        <end position="180"/>
    </location>
</feature>
<dbReference type="Pfam" id="PF06724">
    <property type="entry name" value="DUF1206"/>
    <property type="match status" value="3"/>
</dbReference>
<dbReference type="InterPro" id="IPR009597">
    <property type="entry name" value="DUF1206"/>
</dbReference>
<reference evidence="3 4" key="1">
    <citation type="journal article" date="2020" name="ISME J.">
        <title>Comparative genomics reveals insights into cyanobacterial evolution and habitat adaptation.</title>
        <authorList>
            <person name="Chen M.Y."/>
            <person name="Teng W.K."/>
            <person name="Zhao L."/>
            <person name="Hu C.X."/>
            <person name="Zhou Y.K."/>
            <person name="Han B.P."/>
            <person name="Song L.R."/>
            <person name="Shu W.S."/>
        </authorList>
    </citation>
    <scope>NUCLEOTIDE SEQUENCE [LARGE SCALE GENOMIC DNA]</scope>
    <source>
        <strain evidence="3 4">FACHB-838</strain>
    </source>
</reference>
<name>A0ABR8E4Y7_9NOSO</name>
<feature type="transmembrane region" description="Helical" evidence="1">
    <location>
        <begin position="114"/>
        <end position="139"/>
    </location>
</feature>
<feature type="domain" description="DUF1206" evidence="2">
    <location>
        <begin position="210"/>
        <end position="276"/>
    </location>
</feature>
<accession>A0ABR8E4Y7</accession>
<feature type="transmembrane region" description="Helical" evidence="1">
    <location>
        <begin position="75"/>
        <end position="93"/>
    </location>
</feature>
<proteinExistence type="predicted"/>
<gene>
    <name evidence="3" type="ORF">H6G97_41905</name>
</gene>
<feature type="transmembrane region" description="Helical" evidence="1">
    <location>
        <begin position="36"/>
        <end position="55"/>
    </location>
</feature>
<keyword evidence="4" id="KW-1185">Reference proteome</keyword>
<sequence length="306" mass="33344">MALGDPLPENIKQPVRQAASSLCIERLARLGYAAKGLVYFIVGLLAAQAAFGSGGKTTDTSGALETIVTQPFGKFLLAIVTLGLIGYALWRFVQTIFHPEHSGKKMNAKRIAKRLGYAFSAIGYFSLAVTSIKIIIMGSSSSDSDSVEDWTIYFLNQPFGRWLVVLLGLTVIGVGISYLYQSYKGKFCNRFKLYQMSQTEQIWAMRLGRFGIAARGIVFGIIGIFMIVAAIQLDGTQARGLAGALAALAKQPFGPWILGVVALGLIAYGMYSVIEVAIDILLIYKFADKKNTLLILLFIKNAKYLV</sequence>
<keyword evidence="1" id="KW-0472">Membrane</keyword>
<evidence type="ECO:0000313" key="3">
    <source>
        <dbReference type="EMBL" id="MBD2535590.1"/>
    </source>
</evidence>
<evidence type="ECO:0000313" key="4">
    <source>
        <dbReference type="Proteomes" id="UP000623440"/>
    </source>
</evidence>